<evidence type="ECO:0008006" key="4">
    <source>
        <dbReference type="Google" id="ProtNLM"/>
    </source>
</evidence>
<accession>A0A2U2HI23</accession>
<keyword evidence="1" id="KW-0732">Signal</keyword>
<evidence type="ECO:0000256" key="1">
    <source>
        <dbReference type="SAM" id="SignalP"/>
    </source>
</evidence>
<gene>
    <name evidence="2" type="ORF">C7C56_016865</name>
</gene>
<evidence type="ECO:0000313" key="2">
    <source>
        <dbReference type="EMBL" id="PWF45992.1"/>
    </source>
</evidence>
<name>A0A2U2HI23_9BURK</name>
<protein>
    <recommendedName>
        <fullName evidence="4">DUF2202 domain-containing protein</fullName>
    </recommendedName>
</protein>
<keyword evidence="3" id="KW-1185">Reference proteome</keyword>
<sequence length="176" mass="18534">MIIQSVRGVAAGLSLLVCAGVQAGNNPACDDAAFAEKFAAAYRTDYKAISAKMEGDELGHAQQVEAFTAALIKGGAWSSPEAAAQYLANARNVDADAVELAAAKKKHERDILLQLTVLDSFEFIASANKEVAARARCNLADGLIAHARLLADATGRASALLETKLRQVAKEKKIPL</sequence>
<comment type="caution">
    <text evidence="2">The sequence shown here is derived from an EMBL/GenBank/DDBJ whole genome shotgun (WGS) entry which is preliminary data.</text>
</comment>
<feature type="chain" id="PRO_5015452903" description="DUF2202 domain-containing protein" evidence="1">
    <location>
        <begin position="24"/>
        <end position="176"/>
    </location>
</feature>
<dbReference type="AlphaFoldDB" id="A0A2U2HI23"/>
<organism evidence="2 3">
    <name type="scientific">Massilia glaciei</name>
    <dbReference type="NCBI Taxonomy" id="1524097"/>
    <lineage>
        <taxon>Bacteria</taxon>
        <taxon>Pseudomonadati</taxon>
        <taxon>Pseudomonadota</taxon>
        <taxon>Betaproteobacteria</taxon>
        <taxon>Burkholderiales</taxon>
        <taxon>Oxalobacteraceae</taxon>
        <taxon>Telluria group</taxon>
        <taxon>Massilia</taxon>
    </lineage>
</organism>
<evidence type="ECO:0000313" key="3">
    <source>
        <dbReference type="Proteomes" id="UP000241421"/>
    </source>
</evidence>
<dbReference type="EMBL" id="PXWF02000247">
    <property type="protein sequence ID" value="PWF45992.1"/>
    <property type="molecule type" value="Genomic_DNA"/>
</dbReference>
<proteinExistence type="predicted"/>
<dbReference type="RefSeq" id="WP_106758541.1">
    <property type="nucleotide sequence ID" value="NZ_PXWF02000247.1"/>
</dbReference>
<feature type="signal peptide" evidence="1">
    <location>
        <begin position="1"/>
        <end position="23"/>
    </location>
</feature>
<dbReference type="Proteomes" id="UP000241421">
    <property type="component" value="Unassembled WGS sequence"/>
</dbReference>
<reference evidence="2 3" key="1">
    <citation type="submission" date="2018-04" db="EMBL/GenBank/DDBJ databases">
        <title>Massilia violaceinigra sp. nov., a novel purple-pigmented bacterium isolated from Tianshan glacier, Xinjiang, China.</title>
        <authorList>
            <person name="Wang H."/>
        </authorList>
    </citation>
    <scope>NUCLEOTIDE SEQUENCE [LARGE SCALE GENOMIC DNA]</scope>
    <source>
        <strain evidence="2 3">B448-2</strain>
    </source>
</reference>